<dbReference type="PANTHER" id="PTHR21666">
    <property type="entry name" value="PEPTIDASE-RELATED"/>
    <property type="match status" value="1"/>
</dbReference>
<gene>
    <name evidence="3" type="ORF">DI640_05410</name>
</gene>
<protein>
    <submittedName>
        <fullName evidence="3">M23 family peptidase</fullName>
    </submittedName>
</protein>
<sequence>MTRTFWIILGLIVVVIGGFASMLTLGGSGGGIERHVPWRKPAPPAEVVAASVMPGALAVPVAGVPRKAIADSWNDARGGGLRGHHGTDIMAPGGTPVVAAAPGRIETLFQSGLGGITLYVRSPDRRWTYYYAHLAGYAAGIREGMAVKTGEVLGYVGDTGDAGAGNYHLHFGLTRMQPGERWYQGENVNPYPMLAGTGSPR</sequence>
<dbReference type="GO" id="GO:0004222">
    <property type="term" value="F:metalloendopeptidase activity"/>
    <property type="evidence" value="ECO:0007669"/>
    <property type="project" value="TreeGrafter"/>
</dbReference>
<dbReference type="InterPro" id="IPR016047">
    <property type="entry name" value="M23ase_b-sheet_dom"/>
</dbReference>
<dbReference type="EMBL" id="QFMX01000004">
    <property type="protein sequence ID" value="PZO75438.1"/>
    <property type="molecule type" value="Genomic_DNA"/>
</dbReference>
<evidence type="ECO:0000256" key="1">
    <source>
        <dbReference type="SAM" id="Phobius"/>
    </source>
</evidence>
<reference evidence="3 4" key="1">
    <citation type="submission" date="2017-08" db="EMBL/GenBank/DDBJ databases">
        <title>Infants hospitalized years apart are colonized by the same room-sourced microbial strains.</title>
        <authorList>
            <person name="Brooks B."/>
            <person name="Olm M.R."/>
            <person name="Firek B.A."/>
            <person name="Baker R."/>
            <person name="Thomas B.C."/>
            <person name="Morowitz M.J."/>
            <person name="Banfield J.F."/>
        </authorList>
    </citation>
    <scope>NUCLEOTIDE SEQUENCE [LARGE SCALE GENOMIC DNA]</scope>
    <source>
        <strain evidence="3">S2_018_000_R3_119</strain>
    </source>
</reference>
<dbReference type="Proteomes" id="UP000249555">
    <property type="component" value="Unassembled WGS sequence"/>
</dbReference>
<dbReference type="AlphaFoldDB" id="A0A2W5B448"/>
<keyword evidence="1" id="KW-1133">Transmembrane helix</keyword>
<feature type="domain" description="M23ase beta-sheet core" evidence="2">
    <location>
        <begin position="83"/>
        <end position="189"/>
    </location>
</feature>
<accession>A0A2W5B448</accession>
<proteinExistence type="predicted"/>
<dbReference type="PANTHER" id="PTHR21666:SF270">
    <property type="entry name" value="MUREIN HYDROLASE ACTIVATOR ENVC"/>
    <property type="match status" value="1"/>
</dbReference>
<dbReference type="Pfam" id="PF01551">
    <property type="entry name" value="Peptidase_M23"/>
    <property type="match status" value="1"/>
</dbReference>
<dbReference type="SUPFAM" id="SSF51261">
    <property type="entry name" value="Duplicated hybrid motif"/>
    <property type="match status" value="1"/>
</dbReference>
<dbReference type="InterPro" id="IPR050570">
    <property type="entry name" value="Cell_wall_metabolism_enzyme"/>
</dbReference>
<name>A0A2W5B448_9SPHN</name>
<evidence type="ECO:0000313" key="3">
    <source>
        <dbReference type="EMBL" id="PZO75438.1"/>
    </source>
</evidence>
<dbReference type="Gene3D" id="2.70.70.10">
    <property type="entry name" value="Glucose Permease (Domain IIA)"/>
    <property type="match status" value="1"/>
</dbReference>
<keyword evidence="1" id="KW-0472">Membrane</keyword>
<comment type="caution">
    <text evidence="3">The sequence shown here is derived from an EMBL/GenBank/DDBJ whole genome shotgun (WGS) entry which is preliminary data.</text>
</comment>
<dbReference type="CDD" id="cd12797">
    <property type="entry name" value="M23_peptidase"/>
    <property type="match status" value="1"/>
</dbReference>
<organism evidence="3 4">
    <name type="scientific">Sphingomonas taxi</name>
    <dbReference type="NCBI Taxonomy" id="1549858"/>
    <lineage>
        <taxon>Bacteria</taxon>
        <taxon>Pseudomonadati</taxon>
        <taxon>Pseudomonadota</taxon>
        <taxon>Alphaproteobacteria</taxon>
        <taxon>Sphingomonadales</taxon>
        <taxon>Sphingomonadaceae</taxon>
        <taxon>Sphingomonas</taxon>
    </lineage>
</organism>
<evidence type="ECO:0000313" key="4">
    <source>
        <dbReference type="Proteomes" id="UP000249555"/>
    </source>
</evidence>
<dbReference type="InterPro" id="IPR011055">
    <property type="entry name" value="Dup_hybrid_motif"/>
</dbReference>
<evidence type="ECO:0000259" key="2">
    <source>
        <dbReference type="Pfam" id="PF01551"/>
    </source>
</evidence>
<feature type="transmembrane region" description="Helical" evidence="1">
    <location>
        <begin position="6"/>
        <end position="25"/>
    </location>
</feature>
<keyword evidence="1" id="KW-0812">Transmembrane</keyword>